<dbReference type="OrthoDB" id="63581at2759"/>
<dbReference type="InterPro" id="IPR006976">
    <property type="entry name" value="VanZ-like"/>
</dbReference>
<name>A0A1E4SEG5_9ASCO</name>
<gene>
    <name evidence="3" type="ORF">CANTADRAFT_7387</name>
</gene>
<reference evidence="4" key="1">
    <citation type="submission" date="2016-05" db="EMBL/GenBank/DDBJ databases">
        <title>Comparative genomics of biotechnologically important yeasts.</title>
        <authorList>
            <consortium name="DOE Joint Genome Institute"/>
            <person name="Riley R."/>
            <person name="Haridas S."/>
            <person name="Wolfe K.H."/>
            <person name="Lopes M.R."/>
            <person name="Hittinger C.T."/>
            <person name="Goker M."/>
            <person name="Salamov A."/>
            <person name="Wisecaver J."/>
            <person name="Long T.M."/>
            <person name="Aerts A.L."/>
            <person name="Barry K."/>
            <person name="Choi C."/>
            <person name="Clum A."/>
            <person name="Coughlan A.Y."/>
            <person name="Deshpande S."/>
            <person name="Douglass A.P."/>
            <person name="Hanson S.J."/>
            <person name="Klenk H.-P."/>
            <person name="Labutti K."/>
            <person name="Lapidus A."/>
            <person name="Lindquist E."/>
            <person name="Lipzen A."/>
            <person name="Meier-Kolthoff J.P."/>
            <person name="Ohm R.A."/>
            <person name="Otillar R.P."/>
            <person name="Pangilinan J."/>
            <person name="Peng Y."/>
            <person name="Rokas A."/>
            <person name="Rosa C.A."/>
            <person name="Scheuner C."/>
            <person name="Sibirny A.A."/>
            <person name="Slot J.C."/>
            <person name="Stielow J.B."/>
            <person name="Sun H."/>
            <person name="Kurtzman C.P."/>
            <person name="Blackwell M."/>
            <person name="Grigoriev I.V."/>
            <person name="Jeffries T.W."/>
        </authorList>
    </citation>
    <scope>NUCLEOTIDE SEQUENCE [LARGE SCALE GENOMIC DNA]</scope>
    <source>
        <strain evidence="4">NRRL Y-17324</strain>
    </source>
</reference>
<feature type="transmembrane region" description="Helical" evidence="1">
    <location>
        <begin position="106"/>
        <end position="126"/>
    </location>
</feature>
<feature type="transmembrane region" description="Helical" evidence="1">
    <location>
        <begin position="75"/>
        <end position="94"/>
    </location>
</feature>
<evidence type="ECO:0000313" key="3">
    <source>
        <dbReference type="EMBL" id="ODV77911.1"/>
    </source>
</evidence>
<dbReference type="PANTHER" id="PTHR28008">
    <property type="entry name" value="DOMAIN PROTEIN, PUTATIVE (AFU_ORTHOLOGUE AFUA_3G10980)-RELATED"/>
    <property type="match status" value="1"/>
</dbReference>
<dbReference type="EMBL" id="KV453914">
    <property type="protein sequence ID" value="ODV77911.1"/>
    <property type="molecule type" value="Genomic_DNA"/>
</dbReference>
<keyword evidence="1" id="KW-0812">Transmembrane</keyword>
<dbReference type="GeneID" id="30985244"/>
<organism evidence="3 4">
    <name type="scientific">Suhomyces tanzawaensis NRRL Y-17324</name>
    <dbReference type="NCBI Taxonomy" id="984487"/>
    <lineage>
        <taxon>Eukaryota</taxon>
        <taxon>Fungi</taxon>
        <taxon>Dikarya</taxon>
        <taxon>Ascomycota</taxon>
        <taxon>Saccharomycotina</taxon>
        <taxon>Pichiomycetes</taxon>
        <taxon>Debaryomycetaceae</taxon>
        <taxon>Suhomyces</taxon>
    </lineage>
</organism>
<proteinExistence type="predicted"/>
<evidence type="ECO:0000256" key="1">
    <source>
        <dbReference type="SAM" id="Phobius"/>
    </source>
</evidence>
<dbReference type="RefSeq" id="XP_020063033.1">
    <property type="nucleotide sequence ID" value="XM_020211108.1"/>
</dbReference>
<dbReference type="AlphaFoldDB" id="A0A1E4SEG5"/>
<feature type="transmembrane region" description="Helical" evidence="1">
    <location>
        <begin position="46"/>
        <end position="63"/>
    </location>
</feature>
<dbReference type="PANTHER" id="PTHR28008:SF1">
    <property type="entry name" value="DOMAIN PROTEIN, PUTATIVE (AFU_ORTHOLOGUE AFUA_3G10980)-RELATED"/>
    <property type="match status" value="1"/>
</dbReference>
<dbReference type="NCBIfam" id="NF037970">
    <property type="entry name" value="vanZ_1"/>
    <property type="match status" value="1"/>
</dbReference>
<dbReference type="Proteomes" id="UP000094285">
    <property type="component" value="Unassembled WGS sequence"/>
</dbReference>
<evidence type="ECO:0000313" key="4">
    <source>
        <dbReference type="Proteomes" id="UP000094285"/>
    </source>
</evidence>
<accession>A0A1E4SEG5</accession>
<feature type="domain" description="VanZ-like" evidence="2">
    <location>
        <begin position="44"/>
        <end position="122"/>
    </location>
</feature>
<feature type="transmembrane region" description="Helical" evidence="1">
    <location>
        <begin position="20"/>
        <end position="40"/>
    </location>
</feature>
<keyword evidence="1" id="KW-1133">Transmembrane helix</keyword>
<evidence type="ECO:0000259" key="2">
    <source>
        <dbReference type="Pfam" id="PF04892"/>
    </source>
</evidence>
<keyword evidence="4" id="KW-1185">Reference proteome</keyword>
<protein>
    <recommendedName>
        <fullName evidence="2">VanZ-like domain-containing protein</fullName>
    </recommendedName>
</protein>
<sequence length="163" mass="18455">MDIYEVLKERSGLKDLLSFLRRPFIVSLMGAAVLGFGLFHLTHDKLIHFVTFMVLTIELWFVFDGKRSAGRKIRLVVVAVVASASVVLEYAQSVINPSRVFDVYDIVYNVAGLVVGIVVCVVYGVVSSWRERPSYRPLSDIDDDYVEILMRDVDPERELSEPV</sequence>
<keyword evidence="1" id="KW-0472">Membrane</keyword>
<dbReference type="Pfam" id="PF04892">
    <property type="entry name" value="VanZ"/>
    <property type="match status" value="1"/>
</dbReference>